<dbReference type="AlphaFoldDB" id="A0A0A0JMW4"/>
<comment type="caution">
    <text evidence="1">The sequence shown here is derived from an EMBL/GenBank/DDBJ whole genome shotgun (WGS) entry which is preliminary data.</text>
</comment>
<gene>
    <name evidence="1" type="ORF">N803_16200</name>
</gene>
<evidence type="ECO:0000313" key="2">
    <source>
        <dbReference type="Proteomes" id="UP000030011"/>
    </source>
</evidence>
<dbReference type="Proteomes" id="UP000030011">
    <property type="component" value="Unassembled WGS sequence"/>
</dbReference>
<proteinExistence type="predicted"/>
<dbReference type="OrthoDB" id="9152042at2"/>
<dbReference type="eggNOG" id="COG3593">
    <property type="taxonomic scope" value="Bacteria"/>
</dbReference>
<dbReference type="STRING" id="1385521.N803_16200"/>
<dbReference type="EMBL" id="AVPK01000007">
    <property type="protein sequence ID" value="KGN36956.1"/>
    <property type="molecule type" value="Genomic_DNA"/>
</dbReference>
<dbReference type="RefSeq" id="WP_052112250.1">
    <property type="nucleotide sequence ID" value="NZ_AVPK01000007.1"/>
</dbReference>
<evidence type="ECO:0008006" key="3">
    <source>
        <dbReference type="Google" id="ProtNLM"/>
    </source>
</evidence>
<keyword evidence="2" id="KW-1185">Reference proteome</keyword>
<reference evidence="1 2" key="1">
    <citation type="submission" date="2013-08" db="EMBL/GenBank/DDBJ databases">
        <title>The genome sequence of Knoellia subterranea.</title>
        <authorList>
            <person name="Zhu W."/>
            <person name="Wang G."/>
        </authorList>
    </citation>
    <scope>NUCLEOTIDE SEQUENCE [LARGE SCALE GENOMIC DNA]</scope>
    <source>
        <strain evidence="1 2">KCTC 19937</strain>
    </source>
</reference>
<evidence type="ECO:0000313" key="1">
    <source>
        <dbReference type="EMBL" id="KGN36956.1"/>
    </source>
</evidence>
<protein>
    <recommendedName>
        <fullName evidence="3">ATP-dependent endonuclease</fullName>
    </recommendedName>
</protein>
<organism evidence="1 2">
    <name type="scientific">Knoellia subterranea KCTC 19937</name>
    <dbReference type="NCBI Taxonomy" id="1385521"/>
    <lineage>
        <taxon>Bacteria</taxon>
        <taxon>Bacillati</taxon>
        <taxon>Actinomycetota</taxon>
        <taxon>Actinomycetes</taxon>
        <taxon>Micrococcales</taxon>
        <taxon>Intrasporangiaceae</taxon>
        <taxon>Knoellia</taxon>
    </lineage>
</organism>
<sequence>MDRPTWVLLEGASDVAAVQVLRAARGVDAEDEPCLLIDMGGATNVRRHVERAAAADPLPRVIGMCDEREAPFFTRALDVIPTFTFTVCRRDLEDEFMRALGLDGTLAVLESVDLLTTFEAFTRQQAWQGRPLLDQLRRFVGTTSGRKELLAVALAGALDEATTPAPLSDLLAEMPVPVAPGQGRPTS</sequence>
<name>A0A0A0JMW4_9MICO</name>
<accession>A0A0A0JMW4</accession>